<dbReference type="GeneID" id="87106750"/>
<sequence>MIKEVEFDNLPGRFIEIFSGCLGRPEQSDEVLKMYQAPERRLFVMRQGGSIVAVAGLKLHELEEPELLHLAVRKDKRRSGFGSTLIKTMINSFMIDTLAVWTDEDAVGFYEKIGFIVVNEVQTQNGLVRYKLRFSRAKSRGRLET</sequence>
<dbReference type="InterPro" id="IPR000182">
    <property type="entry name" value="GNAT_dom"/>
</dbReference>
<evidence type="ECO:0000313" key="3">
    <source>
        <dbReference type="Proteomes" id="UP000002881"/>
    </source>
</evidence>
<dbReference type="HOGENOM" id="CLU_133275_0_0_0"/>
<dbReference type="Pfam" id="PF13673">
    <property type="entry name" value="Acetyltransf_10"/>
    <property type="match status" value="1"/>
</dbReference>
<dbReference type="Gene3D" id="3.40.630.30">
    <property type="match status" value="1"/>
</dbReference>
<protein>
    <submittedName>
        <fullName evidence="2">Acetyltransferase</fullName>
    </submittedName>
</protein>
<dbReference type="KEGG" id="mpg:Theba_0918"/>
<keyword evidence="2" id="KW-0808">Transferase</keyword>
<accession>I2F3X2</accession>
<dbReference type="PROSITE" id="PS51186">
    <property type="entry name" value="GNAT"/>
    <property type="match status" value="1"/>
</dbReference>
<dbReference type="AlphaFoldDB" id="I2F3X2"/>
<dbReference type="GO" id="GO:0016747">
    <property type="term" value="F:acyltransferase activity, transferring groups other than amino-acyl groups"/>
    <property type="evidence" value="ECO:0007669"/>
    <property type="project" value="InterPro"/>
</dbReference>
<dbReference type="EMBL" id="CP003532">
    <property type="protein sequence ID" value="AFK06625.1"/>
    <property type="molecule type" value="Genomic_DNA"/>
</dbReference>
<proteinExistence type="predicted"/>
<keyword evidence="3" id="KW-1185">Reference proteome</keyword>
<dbReference type="eggNOG" id="COG0456">
    <property type="taxonomic scope" value="Bacteria"/>
</dbReference>
<reference evidence="2 3" key="1">
    <citation type="journal article" date="2012" name="Genome Biol. Evol.">
        <title>Genome Sequence of the Mesophilic Thermotogales Bacterium Mesotoga prima MesG1.Ag.4.2 Reveals the Largest Thermotogales Genome To Date.</title>
        <authorList>
            <person name="Zhaxybayeva O."/>
            <person name="Swithers K.S."/>
            <person name="Foght J."/>
            <person name="Green A.G."/>
            <person name="Bruce D."/>
            <person name="Detter C."/>
            <person name="Han S."/>
            <person name="Teshima H."/>
            <person name="Han J."/>
            <person name="Woyke T."/>
            <person name="Pitluck S."/>
            <person name="Nolan M."/>
            <person name="Ivanova N."/>
            <person name="Pati A."/>
            <person name="Land M.L."/>
            <person name="Dlutek M."/>
            <person name="Doolittle W.F."/>
            <person name="Noll K.M."/>
            <person name="Nesbo C.L."/>
        </authorList>
    </citation>
    <scope>NUCLEOTIDE SEQUENCE [LARGE SCALE GENOMIC DNA]</scope>
    <source>
        <strain evidence="3">mesG1.Ag.4.2</strain>
    </source>
</reference>
<dbReference type="SUPFAM" id="SSF55729">
    <property type="entry name" value="Acyl-CoA N-acyltransferases (Nat)"/>
    <property type="match status" value="1"/>
</dbReference>
<dbReference type="RefSeq" id="WP_014730648.1">
    <property type="nucleotide sequence ID" value="NC_017934.1"/>
</dbReference>
<evidence type="ECO:0000259" key="1">
    <source>
        <dbReference type="PROSITE" id="PS51186"/>
    </source>
</evidence>
<dbReference type="STRING" id="660470.Theba_0918"/>
<evidence type="ECO:0000313" key="2">
    <source>
        <dbReference type="EMBL" id="AFK06625.1"/>
    </source>
</evidence>
<gene>
    <name evidence="2" type="ORF">Theba_0918</name>
</gene>
<name>I2F3X2_9BACT</name>
<dbReference type="Proteomes" id="UP000002881">
    <property type="component" value="Chromosome"/>
</dbReference>
<feature type="domain" description="N-acetyltransferase" evidence="1">
    <location>
        <begin position="1"/>
        <end position="135"/>
    </location>
</feature>
<dbReference type="InterPro" id="IPR016181">
    <property type="entry name" value="Acyl_CoA_acyltransferase"/>
</dbReference>
<organism evidence="2 3">
    <name type="scientific">Mesotoga prima MesG1.Ag.4.2</name>
    <dbReference type="NCBI Taxonomy" id="660470"/>
    <lineage>
        <taxon>Bacteria</taxon>
        <taxon>Thermotogati</taxon>
        <taxon>Thermotogota</taxon>
        <taxon>Thermotogae</taxon>
        <taxon>Kosmotogales</taxon>
        <taxon>Kosmotogaceae</taxon>
        <taxon>Mesotoga</taxon>
    </lineage>
</organism>